<dbReference type="InterPro" id="IPR016132">
    <property type="entry name" value="Phyto_chromo_attachment"/>
</dbReference>
<dbReference type="InterPro" id="IPR003018">
    <property type="entry name" value="GAF"/>
</dbReference>
<sequence length="199" mass="22810">MSEPEPISSNKETEAPLIQELETLRKRVLQLEKAKSTEPYQVAQQKALFAVISKIRESLDLDSIFKSTAIEVRQLLNADRVGMYRFDPDSQYQRGEFVSEDVLPNFRSALSAKIKDHCFGEHYINYYFYGKIWAADDIYTLPLPRCYAQMLSQFQIRANLVAPLLKGENLWGLLAFINVPAPVNGKNRKWNLSAKLPPI</sequence>
<reference evidence="2" key="1">
    <citation type="submission" date="2020-09" db="EMBL/GenBank/DDBJ databases">
        <authorList>
            <person name="Blom J."/>
        </authorList>
    </citation>
    <scope>NUCLEOTIDE SEQUENCE</scope>
    <source>
        <strain evidence="2">No.713</strain>
    </source>
</reference>
<dbReference type="SMART" id="SM00065">
    <property type="entry name" value="GAF"/>
    <property type="match status" value="1"/>
</dbReference>
<gene>
    <name evidence="2" type="primary">cph2</name>
    <name evidence="2" type="ORF">NO713_05104</name>
</gene>
<accession>A0A9W4CSR9</accession>
<dbReference type="EMBL" id="LR882967">
    <property type="protein sequence ID" value="CAD5982940.1"/>
    <property type="molecule type" value="Genomic_DNA"/>
</dbReference>
<keyword evidence="3" id="KW-1185">Reference proteome</keyword>
<dbReference type="Pfam" id="PF01590">
    <property type="entry name" value="GAF"/>
    <property type="match status" value="1"/>
</dbReference>
<evidence type="ECO:0000313" key="3">
    <source>
        <dbReference type="Proteomes" id="UP001153719"/>
    </source>
</evidence>
<proteinExistence type="predicted"/>
<dbReference type="PROSITE" id="PS50046">
    <property type="entry name" value="PHYTOCHROME_2"/>
    <property type="match status" value="1"/>
</dbReference>
<dbReference type="SUPFAM" id="SSF55781">
    <property type="entry name" value="GAF domain-like"/>
    <property type="match status" value="1"/>
</dbReference>
<protein>
    <submittedName>
        <fullName evidence="2">Phytochrome-like protein cph2</fullName>
    </submittedName>
</protein>
<feature type="domain" description="Phytochrome chromophore attachment site" evidence="1">
    <location>
        <begin position="60"/>
        <end position="175"/>
    </location>
</feature>
<organism evidence="2 3">
    <name type="scientific">Planktothrix pseudagardhii</name>
    <dbReference type="NCBI Taxonomy" id="132604"/>
    <lineage>
        <taxon>Bacteria</taxon>
        <taxon>Bacillati</taxon>
        <taxon>Cyanobacteriota</taxon>
        <taxon>Cyanophyceae</taxon>
        <taxon>Oscillatoriophycideae</taxon>
        <taxon>Oscillatoriales</taxon>
        <taxon>Microcoleaceae</taxon>
        <taxon>Planktothrix</taxon>
    </lineage>
</organism>
<dbReference type="RefSeq" id="WP_254174931.1">
    <property type="nucleotide sequence ID" value="NZ_LR882967.1"/>
</dbReference>
<name>A0A9W4CSR9_9CYAN</name>
<evidence type="ECO:0000259" key="1">
    <source>
        <dbReference type="PROSITE" id="PS50046"/>
    </source>
</evidence>
<dbReference type="AlphaFoldDB" id="A0A9W4CSR9"/>
<dbReference type="KEGG" id="ppsu:NO713_05104"/>
<dbReference type="InterPro" id="IPR029016">
    <property type="entry name" value="GAF-like_dom_sf"/>
</dbReference>
<evidence type="ECO:0000313" key="2">
    <source>
        <dbReference type="EMBL" id="CAD5982940.1"/>
    </source>
</evidence>
<dbReference type="Proteomes" id="UP001153719">
    <property type="component" value="Chromosome"/>
</dbReference>
<dbReference type="Gene3D" id="3.30.450.40">
    <property type="match status" value="1"/>
</dbReference>